<dbReference type="InterPro" id="IPR012347">
    <property type="entry name" value="Ferritin-like"/>
</dbReference>
<proteinExistence type="predicted"/>
<keyword evidence="3" id="KW-1185">Reference proteome</keyword>
<sequence length="244" mass="26650">MENTETRALNHTGINMSPTLTKEMLSGNALFKVGPVSSEEMAAIRTSYITLKTSVGSVPIPGTFRGFLQTGKDKLTGHNPEVLINKLGQRLAFERTGVRLYDALIMKCEADQTSPGADVISLDVLKQFRKEEAEHFELVKEVMDSIGADPTAQTPDADASAMAALGVIKVLTEPRTSFPQCLNAILAAELTDHAAWELLVELAHGMGQTKTAQRFQEALGQESKHVEQIKSWLREMTLQQATAI</sequence>
<dbReference type="CDD" id="cd00657">
    <property type="entry name" value="Ferritin_like"/>
    <property type="match status" value="1"/>
</dbReference>
<dbReference type="Gene3D" id="1.20.1260.10">
    <property type="match status" value="1"/>
</dbReference>
<dbReference type="Pfam" id="PF00210">
    <property type="entry name" value="Ferritin"/>
    <property type="match status" value="1"/>
</dbReference>
<dbReference type="GO" id="GO:0008199">
    <property type="term" value="F:ferric iron binding"/>
    <property type="evidence" value="ECO:0007669"/>
    <property type="project" value="InterPro"/>
</dbReference>
<name>A0A4P7XKX3_9ALTE</name>
<dbReference type="KEGG" id="hmi:soil367_09455"/>
<accession>A0A4P7XKX3</accession>
<reference evidence="2 3" key="1">
    <citation type="submission" date="2018-07" db="EMBL/GenBank/DDBJ databases">
        <title>Marsedoiliclastica nanhaica gen. nov. sp. nov., a novel marine hydrocarbonoclastic bacterium isolated from an in-situ enriched hydrocarbon-degrading consortium in deep-sea sediment.</title>
        <authorList>
            <person name="Dong C."/>
            <person name="Ma T."/>
            <person name="Liu R."/>
            <person name="Shao Z."/>
        </authorList>
    </citation>
    <scope>NUCLEOTIDE SEQUENCE [LARGE SCALE GENOMIC DNA]</scope>
    <source>
        <strain evidence="3">soil36-7</strain>
    </source>
</reference>
<dbReference type="EMBL" id="CP031093">
    <property type="protein sequence ID" value="QCF27886.1"/>
    <property type="molecule type" value="Genomic_DNA"/>
</dbReference>
<organism evidence="2 3">
    <name type="scientific">Hydrocarboniclastica marina</name>
    <dbReference type="NCBI Taxonomy" id="2259620"/>
    <lineage>
        <taxon>Bacteria</taxon>
        <taxon>Pseudomonadati</taxon>
        <taxon>Pseudomonadota</taxon>
        <taxon>Gammaproteobacteria</taxon>
        <taxon>Alteromonadales</taxon>
        <taxon>Alteromonadaceae</taxon>
        <taxon>Hydrocarboniclastica</taxon>
    </lineage>
</organism>
<gene>
    <name evidence="2" type="ORF">soil367_09455</name>
</gene>
<dbReference type="SUPFAM" id="SSF47240">
    <property type="entry name" value="Ferritin-like"/>
    <property type="match status" value="1"/>
</dbReference>
<dbReference type="OrthoDB" id="5291582at2"/>
<dbReference type="InterPro" id="IPR008331">
    <property type="entry name" value="Ferritin_DPS_dom"/>
</dbReference>
<dbReference type="Proteomes" id="UP000298049">
    <property type="component" value="Chromosome"/>
</dbReference>
<evidence type="ECO:0000313" key="3">
    <source>
        <dbReference type="Proteomes" id="UP000298049"/>
    </source>
</evidence>
<protein>
    <submittedName>
        <fullName evidence="2">Ferritin-like domain-containing protein</fullName>
    </submittedName>
</protein>
<dbReference type="AlphaFoldDB" id="A0A4P7XKX3"/>
<evidence type="ECO:0000259" key="1">
    <source>
        <dbReference type="Pfam" id="PF00210"/>
    </source>
</evidence>
<evidence type="ECO:0000313" key="2">
    <source>
        <dbReference type="EMBL" id="QCF27886.1"/>
    </source>
</evidence>
<dbReference type="InterPro" id="IPR009078">
    <property type="entry name" value="Ferritin-like_SF"/>
</dbReference>
<feature type="domain" description="Ferritin/DPS" evidence="1">
    <location>
        <begin position="125"/>
        <end position="236"/>
    </location>
</feature>